<feature type="compositionally biased region" description="Low complexity" evidence="1">
    <location>
        <begin position="11"/>
        <end position="31"/>
    </location>
</feature>
<dbReference type="Proteomes" id="UP000307440">
    <property type="component" value="Unassembled WGS sequence"/>
</dbReference>
<feature type="compositionally biased region" description="Basic and acidic residues" evidence="1">
    <location>
        <begin position="473"/>
        <end position="485"/>
    </location>
</feature>
<dbReference type="AlphaFoldDB" id="A0A5C3KU34"/>
<feature type="compositionally biased region" description="Low complexity" evidence="1">
    <location>
        <begin position="539"/>
        <end position="556"/>
    </location>
</feature>
<dbReference type="OrthoDB" id="3062753at2759"/>
<evidence type="ECO:0000313" key="2">
    <source>
        <dbReference type="EMBL" id="TFK24139.1"/>
    </source>
</evidence>
<feature type="compositionally biased region" description="Low complexity" evidence="1">
    <location>
        <begin position="495"/>
        <end position="514"/>
    </location>
</feature>
<feature type="compositionally biased region" description="Basic and acidic residues" evidence="1">
    <location>
        <begin position="448"/>
        <end position="463"/>
    </location>
</feature>
<dbReference type="EMBL" id="ML210205">
    <property type="protein sequence ID" value="TFK24139.1"/>
    <property type="molecule type" value="Genomic_DNA"/>
</dbReference>
<name>A0A5C3KU34_COPMA</name>
<accession>A0A5C3KU34</accession>
<proteinExistence type="predicted"/>
<evidence type="ECO:0000313" key="3">
    <source>
        <dbReference type="Proteomes" id="UP000307440"/>
    </source>
</evidence>
<feature type="region of interest" description="Disordered" evidence="1">
    <location>
        <begin position="337"/>
        <end position="358"/>
    </location>
</feature>
<keyword evidence="3" id="KW-1185">Reference proteome</keyword>
<evidence type="ECO:0000256" key="1">
    <source>
        <dbReference type="SAM" id="MobiDB-lite"/>
    </source>
</evidence>
<dbReference type="STRING" id="230819.A0A5C3KU34"/>
<sequence>MSSEVATSELAPKVATTTTTAPPVSASGPATNPDTPSRRPTRAVGKNEPLVQLGPQTRNSPVIIEPQKSPGPATDSPTVASIAAATQTSTTMTVDPEKPWRHPAELEYICRQDWPQETMITYLCQNAFNVPPRDIRPSRHFTEITSFDETVTFIPKGYRIPLMFVAKFQWESLRLVLTSSNPDSEWSEFKFDIIHLSRLCSHLLKDARKAVLQAPPGQPLKSAKGDRIGLLDRHWRCPMFDRALTRFYRRWMICREWSVKLFWEEFEEDEYEFDVLKHDWPRWVLKGHKGFLLTKEEVENGITADQFIAGLDNLDGKWIWDNDKYVEARSIAMVSKSAGIPSSVPPTSVPSTPSVSNACSEPSAVLVKQEAIDQALVKGTASPETAAPSSITSVTSNRVSTPTAPDSTSVVQDSTGEKTPVEKSVTFPSDDANTASTSEPVAIAGSKRSREDDPDAMHVDSEHGTSAATMNGEEVRAAKKSKPDEPVTSSKEGKPTSTLSSSTSPIIPPSTTTPAIVATTNGQQPPVATSQPPIRHSRSSSSISSASTTTTRPAIANNATPKPPSCRGSL</sequence>
<feature type="compositionally biased region" description="Polar residues" evidence="1">
    <location>
        <begin position="518"/>
        <end position="531"/>
    </location>
</feature>
<reference evidence="2 3" key="1">
    <citation type="journal article" date="2019" name="Nat. Ecol. Evol.">
        <title>Megaphylogeny resolves global patterns of mushroom evolution.</title>
        <authorList>
            <person name="Varga T."/>
            <person name="Krizsan K."/>
            <person name="Foldi C."/>
            <person name="Dima B."/>
            <person name="Sanchez-Garcia M."/>
            <person name="Sanchez-Ramirez S."/>
            <person name="Szollosi G.J."/>
            <person name="Szarkandi J.G."/>
            <person name="Papp V."/>
            <person name="Albert L."/>
            <person name="Andreopoulos W."/>
            <person name="Angelini C."/>
            <person name="Antonin V."/>
            <person name="Barry K.W."/>
            <person name="Bougher N.L."/>
            <person name="Buchanan P."/>
            <person name="Buyck B."/>
            <person name="Bense V."/>
            <person name="Catcheside P."/>
            <person name="Chovatia M."/>
            <person name="Cooper J."/>
            <person name="Damon W."/>
            <person name="Desjardin D."/>
            <person name="Finy P."/>
            <person name="Geml J."/>
            <person name="Haridas S."/>
            <person name="Hughes K."/>
            <person name="Justo A."/>
            <person name="Karasinski D."/>
            <person name="Kautmanova I."/>
            <person name="Kiss B."/>
            <person name="Kocsube S."/>
            <person name="Kotiranta H."/>
            <person name="LaButti K.M."/>
            <person name="Lechner B.E."/>
            <person name="Liimatainen K."/>
            <person name="Lipzen A."/>
            <person name="Lukacs Z."/>
            <person name="Mihaltcheva S."/>
            <person name="Morgado L.N."/>
            <person name="Niskanen T."/>
            <person name="Noordeloos M.E."/>
            <person name="Ohm R.A."/>
            <person name="Ortiz-Santana B."/>
            <person name="Ovrebo C."/>
            <person name="Racz N."/>
            <person name="Riley R."/>
            <person name="Savchenko A."/>
            <person name="Shiryaev A."/>
            <person name="Soop K."/>
            <person name="Spirin V."/>
            <person name="Szebenyi C."/>
            <person name="Tomsovsky M."/>
            <person name="Tulloss R.E."/>
            <person name="Uehling J."/>
            <person name="Grigoriev I.V."/>
            <person name="Vagvolgyi C."/>
            <person name="Papp T."/>
            <person name="Martin F.M."/>
            <person name="Miettinen O."/>
            <person name="Hibbett D.S."/>
            <person name="Nagy L.G."/>
        </authorList>
    </citation>
    <scope>NUCLEOTIDE SEQUENCE [LARGE SCALE GENOMIC DNA]</scope>
    <source>
        <strain evidence="2 3">CBS 121175</strain>
    </source>
</reference>
<gene>
    <name evidence="2" type="ORF">FA15DRAFT_431429</name>
</gene>
<protein>
    <submittedName>
        <fullName evidence="2">Uncharacterized protein</fullName>
    </submittedName>
</protein>
<organism evidence="2 3">
    <name type="scientific">Coprinopsis marcescibilis</name>
    <name type="common">Agaric fungus</name>
    <name type="synonym">Psathyrella marcescibilis</name>
    <dbReference type="NCBI Taxonomy" id="230819"/>
    <lineage>
        <taxon>Eukaryota</taxon>
        <taxon>Fungi</taxon>
        <taxon>Dikarya</taxon>
        <taxon>Basidiomycota</taxon>
        <taxon>Agaricomycotina</taxon>
        <taxon>Agaricomycetes</taxon>
        <taxon>Agaricomycetidae</taxon>
        <taxon>Agaricales</taxon>
        <taxon>Agaricineae</taxon>
        <taxon>Psathyrellaceae</taxon>
        <taxon>Coprinopsis</taxon>
    </lineage>
</organism>
<feature type="region of interest" description="Disordered" evidence="1">
    <location>
        <begin position="378"/>
        <end position="570"/>
    </location>
</feature>
<feature type="region of interest" description="Disordered" evidence="1">
    <location>
        <begin position="1"/>
        <end position="77"/>
    </location>
</feature>
<feature type="compositionally biased region" description="Polar residues" evidence="1">
    <location>
        <begin position="387"/>
        <end position="414"/>
    </location>
</feature>